<name>A0A9Q0LFM7_ANAIG</name>
<feature type="compositionally biased region" description="Basic residues" evidence="4">
    <location>
        <begin position="48"/>
        <end position="57"/>
    </location>
</feature>
<evidence type="ECO:0000256" key="1">
    <source>
        <dbReference type="ARBA" id="ARBA00022443"/>
    </source>
</evidence>
<gene>
    <name evidence="6" type="ORF">M0811_10141</name>
</gene>
<proteinExistence type="predicted"/>
<evidence type="ECO:0000256" key="3">
    <source>
        <dbReference type="SAM" id="Coils"/>
    </source>
</evidence>
<dbReference type="AlphaFoldDB" id="A0A9Q0LFM7"/>
<dbReference type="PROSITE" id="PS50002">
    <property type="entry name" value="SH3"/>
    <property type="match status" value="1"/>
</dbReference>
<keyword evidence="1 2" id="KW-0728">SH3 domain</keyword>
<dbReference type="InterPro" id="IPR001452">
    <property type="entry name" value="SH3_domain"/>
</dbReference>
<dbReference type="OrthoDB" id="336747at2759"/>
<feature type="domain" description="SH3" evidence="5">
    <location>
        <begin position="1"/>
        <end position="37"/>
    </location>
</feature>
<evidence type="ECO:0000313" key="7">
    <source>
        <dbReference type="Proteomes" id="UP001149090"/>
    </source>
</evidence>
<organism evidence="6 7">
    <name type="scientific">Anaeramoeba ignava</name>
    <name type="common">Anaerobic marine amoeba</name>
    <dbReference type="NCBI Taxonomy" id="1746090"/>
    <lineage>
        <taxon>Eukaryota</taxon>
        <taxon>Metamonada</taxon>
        <taxon>Anaeramoebidae</taxon>
        <taxon>Anaeramoeba</taxon>
    </lineage>
</organism>
<feature type="region of interest" description="Disordered" evidence="4">
    <location>
        <begin position="39"/>
        <end position="61"/>
    </location>
</feature>
<dbReference type="Proteomes" id="UP001149090">
    <property type="component" value="Unassembled WGS sequence"/>
</dbReference>
<reference evidence="6" key="1">
    <citation type="submission" date="2022-10" db="EMBL/GenBank/DDBJ databases">
        <title>Novel sulphate-reducing endosymbionts in the free-living metamonad Anaeramoeba.</title>
        <authorList>
            <person name="Jerlstrom-Hultqvist J."/>
            <person name="Cepicka I."/>
            <person name="Gallot-Lavallee L."/>
            <person name="Salas-Leiva D."/>
            <person name="Curtis B.A."/>
            <person name="Zahonova K."/>
            <person name="Pipaliya S."/>
            <person name="Dacks J."/>
            <person name="Roger A.J."/>
        </authorList>
    </citation>
    <scope>NUCLEOTIDE SEQUENCE</scope>
    <source>
        <strain evidence="6">BMAN</strain>
    </source>
</reference>
<dbReference type="InterPro" id="IPR036028">
    <property type="entry name" value="SH3-like_dom_sf"/>
</dbReference>
<evidence type="ECO:0000259" key="5">
    <source>
        <dbReference type="PROSITE" id="PS50002"/>
    </source>
</evidence>
<feature type="coiled-coil region" evidence="3">
    <location>
        <begin position="66"/>
        <end position="107"/>
    </location>
</feature>
<protein>
    <submittedName>
        <fullName evidence="6">Jak pathway signal transduction adaptor molecule</fullName>
    </submittedName>
</protein>
<comment type="caution">
    <text evidence="6">The sequence shown here is derived from an EMBL/GenBank/DDBJ whole genome shotgun (WGS) entry which is preliminary data.</text>
</comment>
<keyword evidence="7" id="KW-1185">Reference proteome</keyword>
<evidence type="ECO:0000256" key="2">
    <source>
        <dbReference type="PROSITE-ProRule" id="PRU00192"/>
    </source>
</evidence>
<sequence>MIEILQKDESGWWMAKKLTKDSKKGLIPSSYIEILTDFHPESETESKKTKKKSHKEKNHSIAQSQINNLIHLIHEEENAREKLENQNSSLQNSLKQLREKLKNEIEIWDKIEKFLDSKIQLKQNESNESNESN</sequence>
<accession>A0A9Q0LFM7</accession>
<dbReference type="Gene3D" id="2.30.30.40">
    <property type="entry name" value="SH3 Domains"/>
    <property type="match status" value="1"/>
</dbReference>
<evidence type="ECO:0000313" key="6">
    <source>
        <dbReference type="EMBL" id="KAJ5071509.1"/>
    </source>
</evidence>
<dbReference type="EMBL" id="JAPDFW010000087">
    <property type="protein sequence ID" value="KAJ5071509.1"/>
    <property type="molecule type" value="Genomic_DNA"/>
</dbReference>
<keyword evidence="3" id="KW-0175">Coiled coil</keyword>
<evidence type="ECO:0000256" key="4">
    <source>
        <dbReference type="SAM" id="MobiDB-lite"/>
    </source>
</evidence>
<dbReference type="SUPFAM" id="SSF50044">
    <property type="entry name" value="SH3-domain"/>
    <property type="match status" value="1"/>
</dbReference>